<gene>
    <name evidence="8" type="ORF">EI545_16995</name>
</gene>
<dbReference type="InterPro" id="IPR036388">
    <property type="entry name" value="WH-like_DNA-bd_sf"/>
</dbReference>
<dbReference type="Pfam" id="PF00486">
    <property type="entry name" value="Trans_reg_C"/>
    <property type="match status" value="1"/>
</dbReference>
<evidence type="ECO:0000256" key="3">
    <source>
        <dbReference type="ARBA" id="ARBA00023163"/>
    </source>
</evidence>
<dbReference type="GO" id="GO:0005829">
    <property type="term" value="C:cytosol"/>
    <property type="evidence" value="ECO:0007669"/>
    <property type="project" value="TreeGrafter"/>
</dbReference>
<dbReference type="OrthoDB" id="9802426at2"/>
<dbReference type="GO" id="GO:0006355">
    <property type="term" value="P:regulation of DNA-templated transcription"/>
    <property type="evidence" value="ECO:0007669"/>
    <property type="project" value="InterPro"/>
</dbReference>
<dbReference type="PROSITE" id="PS50110">
    <property type="entry name" value="RESPONSE_REGULATORY"/>
    <property type="match status" value="1"/>
</dbReference>
<keyword evidence="1" id="KW-0805">Transcription regulation</keyword>
<dbReference type="Gene3D" id="1.10.10.10">
    <property type="entry name" value="Winged helix-like DNA-binding domain superfamily/Winged helix DNA-binding domain"/>
    <property type="match status" value="1"/>
</dbReference>
<dbReference type="AlphaFoldDB" id="A0A3S8U9X0"/>
<dbReference type="RefSeq" id="WP_125326562.1">
    <property type="nucleotide sequence ID" value="NZ_CP034328.1"/>
</dbReference>
<feature type="DNA-binding region" description="OmpR/PhoB-type" evidence="5">
    <location>
        <begin position="124"/>
        <end position="220"/>
    </location>
</feature>
<protein>
    <submittedName>
        <fullName evidence="8">DNA-binding response regulator</fullName>
    </submittedName>
</protein>
<feature type="domain" description="OmpR/PhoB-type" evidence="7">
    <location>
        <begin position="124"/>
        <end position="220"/>
    </location>
</feature>
<keyword evidence="4" id="KW-0597">Phosphoprotein</keyword>
<dbReference type="PROSITE" id="PS51755">
    <property type="entry name" value="OMPR_PHOB"/>
    <property type="match status" value="1"/>
</dbReference>
<dbReference type="Gene3D" id="3.40.50.2300">
    <property type="match status" value="1"/>
</dbReference>
<proteinExistence type="predicted"/>
<dbReference type="SUPFAM" id="SSF52172">
    <property type="entry name" value="CheY-like"/>
    <property type="match status" value="1"/>
</dbReference>
<keyword evidence="3" id="KW-0804">Transcription</keyword>
<dbReference type="InterPro" id="IPR001867">
    <property type="entry name" value="OmpR/PhoB-type_DNA-bd"/>
</dbReference>
<evidence type="ECO:0000256" key="1">
    <source>
        <dbReference type="ARBA" id="ARBA00023015"/>
    </source>
</evidence>
<reference evidence="8 9" key="1">
    <citation type="submission" date="2018-12" db="EMBL/GenBank/DDBJ databases">
        <title>Complete genome sequencing of Tabrizicola sp. K13M18.</title>
        <authorList>
            <person name="Bae J.-W."/>
        </authorList>
    </citation>
    <scope>NUCLEOTIDE SEQUENCE [LARGE SCALE GENOMIC DNA]</scope>
    <source>
        <strain evidence="8 9">K13M18</strain>
    </source>
</reference>
<dbReference type="GO" id="GO:0000976">
    <property type="term" value="F:transcription cis-regulatory region binding"/>
    <property type="evidence" value="ECO:0007669"/>
    <property type="project" value="TreeGrafter"/>
</dbReference>
<keyword evidence="9" id="KW-1185">Reference proteome</keyword>
<feature type="domain" description="Response regulatory" evidence="6">
    <location>
        <begin position="2"/>
        <end position="116"/>
    </location>
</feature>
<dbReference type="InterPro" id="IPR001789">
    <property type="entry name" value="Sig_transdc_resp-reg_receiver"/>
</dbReference>
<dbReference type="Gene3D" id="6.10.250.690">
    <property type="match status" value="1"/>
</dbReference>
<evidence type="ECO:0000256" key="4">
    <source>
        <dbReference type="PROSITE-ProRule" id="PRU00169"/>
    </source>
</evidence>
<evidence type="ECO:0000259" key="7">
    <source>
        <dbReference type="PROSITE" id="PS51755"/>
    </source>
</evidence>
<accession>A0A3S8U9X0</accession>
<dbReference type="SMART" id="SM00862">
    <property type="entry name" value="Trans_reg_C"/>
    <property type="match status" value="1"/>
</dbReference>
<evidence type="ECO:0000313" key="8">
    <source>
        <dbReference type="EMBL" id="AZL60370.1"/>
    </source>
</evidence>
<evidence type="ECO:0000313" key="9">
    <source>
        <dbReference type="Proteomes" id="UP000282002"/>
    </source>
</evidence>
<keyword evidence="2 5" id="KW-0238">DNA-binding</keyword>
<dbReference type="Pfam" id="PF00072">
    <property type="entry name" value="Response_reg"/>
    <property type="match status" value="1"/>
</dbReference>
<organism evidence="8 9">
    <name type="scientific">Tabrizicola piscis</name>
    <dbReference type="NCBI Taxonomy" id="2494374"/>
    <lineage>
        <taxon>Bacteria</taxon>
        <taxon>Pseudomonadati</taxon>
        <taxon>Pseudomonadota</taxon>
        <taxon>Alphaproteobacteria</taxon>
        <taxon>Rhodobacterales</taxon>
        <taxon>Paracoccaceae</taxon>
        <taxon>Tabrizicola</taxon>
    </lineage>
</organism>
<evidence type="ECO:0000259" key="6">
    <source>
        <dbReference type="PROSITE" id="PS50110"/>
    </source>
</evidence>
<feature type="modified residue" description="4-aspartylphosphate" evidence="4">
    <location>
        <position position="51"/>
    </location>
</feature>
<dbReference type="PANTHER" id="PTHR48111">
    <property type="entry name" value="REGULATOR OF RPOS"/>
    <property type="match status" value="1"/>
</dbReference>
<dbReference type="CDD" id="cd00383">
    <property type="entry name" value="trans_reg_C"/>
    <property type="match status" value="1"/>
</dbReference>
<dbReference type="KEGG" id="taw:EI545_16995"/>
<dbReference type="EMBL" id="CP034328">
    <property type="protein sequence ID" value="AZL60370.1"/>
    <property type="molecule type" value="Genomic_DNA"/>
</dbReference>
<dbReference type="GO" id="GO:0000156">
    <property type="term" value="F:phosphorelay response regulator activity"/>
    <property type="evidence" value="ECO:0007669"/>
    <property type="project" value="TreeGrafter"/>
</dbReference>
<dbReference type="SMART" id="SM00448">
    <property type="entry name" value="REC"/>
    <property type="match status" value="1"/>
</dbReference>
<sequence>MRLLLVEDDLPLAEALTTLLAGSGHAVDCVNDGLAAEALLIAEQFELVILDLNLPGLDGLSLLRRIRARTPSPAVMILTARGSAEERVRGLDLGADDYMSKPFDVREFEARVRSLLRRQAGLRSSVVRLGGLTLDLTTRQFRAEEVDLDLPPRERALLELFFLRAGKVVTKEAIVQSLTSLDDLLSDNAIEQYVSRLRRRIAPYDLSLRTARGLGYLLEKPVEPG</sequence>
<dbReference type="PANTHER" id="PTHR48111:SF67">
    <property type="entry name" value="TRANSCRIPTIONAL REGULATORY PROTEIN TCTD"/>
    <property type="match status" value="1"/>
</dbReference>
<evidence type="ECO:0000256" key="5">
    <source>
        <dbReference type="PROSITE-ProRule" id="PRU01091"/>
    </source>
</evidence>
<dbReference type="InterPro" id="IPR039420">
    <property type="entry name" value="WalR-like"/>
</dbReference>
<evidence type="ECO:0000256" key="2">
    <source>
        <dbReference type="ARBA" id="ARBA00023125"/>
    </source>
</evidence>
<dbReference type="GO" id="GO:0032993">
    <property type="term" value="C:protein-DNA complex"/>
    <property type="evidence" value="ECO:0007669"/>
    <property type="project" value="TreeGrafter"/>
</dbReference>
<dbReference type="InterPro" id="IPR011006">
    <property type="entry name" value="CheY-like_superfamily"/>
</dbReference>
<dbReference type="Proteomes" id="UP000282002">
    <property type="component" value="Chromosome"/>
</dbReference>
<name>A0A3S8U9X0_9RHOB</name>